<feature type="transmembrane region" description="Helical" evidence="1">
    <location>
        <begin position="20"/>
        <end position="37"/>
    </location>
</feature>
<feature type="non-terminal residue" evidence="2">
    <location>
        <position position="1"/>
    </location>
</feature>
<protein>
    <submittedName>
        <fullName evidence="2">Uncharacterized protein</fullName>
    </submittedName>
</protein>
<proteinExistence type="predicted"/>
<keyword evidence="1" id="KW-1133">Transmembrane helix</keyword>
<reference evidence="2" key="1">
    <citation type="journal article" date="2015" name="Nature">
        <title>Complex archaea that bridge the gap between prokaryotes and eukaryotes.</title>
        <authorList>
            <person name="Spang A."/>
            <person name="Saw J.H."/>
            <person name="Jorgensen S.L."/>
            <person name="Zaremba-Niedzwiedzka K."/>
            <person name="Martijn J."/>
            <person name="Lind A.E."/>
            <person name="van Eijk R."/>
            <person name="Schleper C."/>
            <person name="Guy L."/>
            <person name="Ettema T.J."/>
        </authorList>
    </citation>
    <scope>NUCLEOTIDE SEQUENCE</scope>
</reference>
<dbReference type="AlphaFoldDB" id="A0A0F9ETX2"/>
<comment type="caution">
    <text evidence="2">The sequence shown here is derived from an EMBL/GenBank/DDBJ whole genome shotgun (WGS) entry which is preliminary data.</text>
</comment>
<accession>A0A0F9ETX2</accession>
<sequence>IDKDEETLKDLRNEDIQQRVDFVVLFSALALFYGNLCQLKS</sequence>
<gene>
    <name evidence="2" type="ORF">LCGC14_2325720</name>
</gene>
<name>A0A0F9ETX2_9ZZZZ</name>
<keyword evidence="1" id="KW-0812">Transmembrane</keyword>
<dbReference type="EMBL" id="LAZR01033328">
    <property type="protein sequence ID" value="KKL48415.1"/>
    <property type="molecule type" value="Genomic_DNA"/>
</dbReference>
<evidence type="ECO:0000256" key="1">
    <source>
        <dbReference type="SAM" id="Phobius"/>
    </source>
</evidence>
<evidence type="ECO:0000313" key="2">
    <source>
        <dbReference type="EMBL" id="KKL48415.1"/>
    </source>
</evidence>
<keyword evidence="1" id="KW-0472">Membrane</keyword>
<organism evidence="2">
    <name type="scientific">marine sediment metagenome</name>
    <dbReference type="NCBI Taxonomy" id="412755"/>
    <lineage>
        <taxon>unclassified sequences</taxon>
        <taxon>metagenomes</taxon>
        <taxon>ecological metagenomes</taxon>
    </lineage>
</organism>